<keyword evidence="4" id="KW-0378">Hydrolase</keyword>
<comment type="caution">
    <text evidence="8">The sequence shown here is derived from an EMBL/GenBank/DDBJ whole genome shotgun (WGS) entry which is preliminary data.</text>
</comment>
<evidence type="ECO:0000256" key="3">
    <source>
        <dbReference type="ARBA" id="ARBA00022723"/>
    </source>
</evidence>
<dbReference type="GO" id="GO:0051603">
    <property type="term" value="P:proteolysis involved in protein catabolic process"/>
    <property type="evidence" value="ECO:0007669"/>
    <property type="project" value="TreeGrafter"/>
</dbReference>
<dbReference type="EMBL" id="JARIHO010000061">
    <property type="protein sequence ID" value="KAJ7315592.1"/>
    <property type="molecule type" value="Genomic_DNA"/>
</dbReference>
<protein>
    <submittedName>
        <fullName evidence="8">Metalloenzyme, LuxS/M16 peptidase-like protein</fullName>
    </submittedName>
</protein>
<comment type="similarity">
    <text evidence="1">Belongs to the peptidase M16 family.</text>
</comment>
<dbReference type="PANTHER" id="PTHR43690">
    <property type="entry name" value="NARDILYSIN"/>
    <property type="match status" value="1"/>
</dbReference>
<evidence type="ECO:0000256" key="6">
    <source>
        <dbReference type="ARBA" id="ARBA00023049"/>
    </source>
</evidence>
<evidence type="ECO:0000259" key="7">
    <source>
        <dbReference type="Pfam" id="PF00675"/>
    </source>
</evidence>
<dbReference type="Gene3D" id="3.30.830.10">
    <property type="entry name" value="Metalloenzyme, LuxS/M16 peptidase-like"/>
    <property type="match status" value="1"/>
</dbReference>
<dbReference type="AlphaFoldDB" id="A0AAD7EFH3"/>
<keyword evidence="2" id="KW-0645">Protease</keyword>
<evidence type="ECO:0000313" key="8">
    <source>
        <dbReference type="EMBL" id="KAJ7315592.1"/>
    </source>
</evidence>
<reference evidence="8" key="1">
    <citation type="submission" date="2023-03" db="EMBL/GenBank/DDBJ databases">
        <title>Massive genome expansion in bonnet fungi (Mycena s.s.) driven by repeated elements and novel gene families across ecological guilds.</title>
        <authorList>
            <consortium name="Lawrence Berkeley National Laboratory"/>
            <person name="Harder C.B."/>
            <person name="Miyauchi S."/>
            <person name="Viragh M."/>
            <person name="Kuo A."/>
            <person name="Thoen E."/>
            <person name="Andreopoulos B."/>
            <person name="Lu D."/>
            <person name="Skrede I."/>
            <person name="Drula E."/>
            <person name="Henrissat B."/>
            <person name="Morin E."/>
            <person name="Kohler A."/>
            <person name="Barry K."/>
            <person name="LaButti K."/>
            <person name="Morin E."/>
            <person name="Salamov A."/>
            <person name="Lipzen A."/>
            <person name="Mereny Z."/>
            <person name="Hegedus B."/>
            <person name="Baldrian P."/>
            <person name="Stursova M."/>
            <person name="Weitz H."/>
            <person name="Taylor A."/>
            <person name="Grigoriev I.V."/>
            <person name="Nagy L.G."/>
            <person name="Martin F."/>
            <person name="Kauserud H."/>
        </authorList>
    </citation>
    <scope>NUCLEOTIDE SEQUENCE</scope>
    <source>
        <strain evidence="8">CBHHK002</strain>
    </source>
</reference>
<keyword evidence="3" id="KW-0479">Metal-binding</keyword>
<organism evidence="8 9">
    <name type="scientific">Mycena albidolilacea</name>
    <dbReference type="NCBI Taxonomy" id="1033008"/>
    <lineage>
        <taxon>Eukaryota</taxon>
        <taxon>Fungi</taxon>
        <taxon>Dikarya</taxon>
        <taxon>Basidiomycota</taxon>
        <taxon>Agaricomycotina</taxon>
        <taxon>Agaricomycetes</taxon>
        <taxon>Agaricomycetidae</taxon>
        <taxon>Agaricales</taxon>
        <taxon>Marasmiineae</taxon>
        <taxon>Mycenaceae</taxon>
        <taxon>Mycena</taxon>
    </lineage>
</organism>
<sequence length="165" mass="18398">MATISDWERVTPASAPPFSVFTKSLQKSEQDDREYRLILLENGLEAMLVHDSKANKAAASLDVAVGHLRDPDDIPGLAHFCEHLLFMETEEFPRENEYSEFLAKNNGGSNAYTSTSTTNYYFNVATPALSQALTRFHSPLFGPSCTSRELNAVGSEHKRNHQSDM</sequence>
<dbReference type="Proteomes" id="UP001218218">
    <property type="component" value="Unassembled WGS sequence"/>
</dbReference>
<evidence type="ECO:0000313" key="9">
    <source>
        <dbReference type="Proteomes" id="UP001218218"/>
    </source>
</evidence>
<name>A0AAD7EFH3_9AGAR</name>
<dbReference type="InterPro" id="IPR011765">
    <property type="entry name" value="Pept_M16_N"/>
</dbReference>
<gene>
    <name evidence="8" type="ORF">DFH08DRAFT_1039795</name>
</gene>
<dbReference type="InterPro" id="IPR011249">
    <property type="entry name" value="Metalloenz_LuxS/M16"/>
</dbReference>
<dbReference type="GO" id="GO:0005739">
    <property type="term" value="C:mitochondrion"/>
    <property type="evidence" value="ECO:0007669"/>
    <property type="project" value="TreeGrafter"/>
</dbReference>
<evidence type="ECO:0000256" key="2">
    <source>
        <dbReference type="ARBA" id="ARBA00022670"/>
    </source>
</evidence>
<dbReference type="Pfam" id="PF00675">
    <property type="entry name" value="Peptidase_M16"/>
    <property type="match status" value="1"/>
</dbReference>
<dbReference type="InterPro" id="IPR050626">
    <property type="entry name" value="Peptidase_M16"/>
</dbReference>
<accession>A0AAD7EFH3</accession>
<feature type="domain" description="Peptidase M16 N-terminal" evidence="7">
    <location>
        <begin position="48"/>
        <end position="157"/>
    </location>
</feature>
<keyword evidence="6" id="KW-0482">Metalloprotease</keyword>
<dbReference type="GO" id="GO:0005829">
    <property type="term" value="C:cytosol"/>
    <property type="evidence" value="ECO:0007669"/>
    <property type="project" value="TreeGrafter"/>
</dbReference>
<proteinExistence type="inferred from homology"/>
<dbReference type="SUPFAM" id="SSF63411">
    <property type="entry name" value="LuxS/MPP-like metallohydrolase"/>
    <property type="match status" value="1"/>
</dbReference>
<evidence type="ECO:0000256" key="4">
    <source>
        <dbReference type="ARBA" id="ARBA00022801"/>
    </source>
</evidence>
<dbReference type="PANTHER" id="PTHR43690:SF18">
    <property type="entry name" value="INSULIN-DEGRADING ENZYME-RELATED"/>
    <property type="match status" value="1"/>
</dbReference>
<dbReference type="GO" id="GO:0004222">
    <property type="term" value="F:metalloendopeptidase activity"/>
    <property type="evidence" value="ECO:0007669"/>
    <property type="project" value="TreeGrafter"/>
</dbReference>
<keyword evidence="5" id="KW-0862">Zinc</keyword>
<dbReference type="GO" id="GO:0046872">
    <property type="term" value="F:metal ion binding"/>
    <property type="evidence" value="ECO:0007669"/>
    <property type="project" value="UniProtKB-KW"/>
</dbReference>
<evidence type="ECO:0000256" key="5">
    <source>
        <dbReference type="ARBA" id="ARBA00022833"/>
    </source>
</evidence>
<keyword evidence="9" id="KW-1185">Reference proteome</keyword>
<dbReference type="GO" id="GO:0043171">
    <property type="term" value="P:peptide catabolic process"/>
    <property type="evidence" value="ECO:0007669"/>
    <property type="project" value="TreeGrafter"/>
</dbReference>
<evidence type="ECO:0000256" key="1">
    <source>
        <dbReference type="ARBA" id="ARBA00007261"/>
    </source>
</evidence>